<dbReference type="NCBIfam" id="TIGR03930">
    <property type="entry name" value="WXG100_ESAT6"/>
    <property type="match status" value="1"/>
</dbReference>
<keyword evidence="3" id="KW-1185">Reference proteome</keyword>
<proteinExistence type="inferred from homology"/>
<protein>
    <recommendedName>
        <fullName evidence="1">ESAT-6-like protein</fullName>
    </recommendedName>
</protein>
<evidence type="ECO:0000313" key="2">
    <source>
        <dbReference type="EMBL" id="WOF23877.1"/>
    </source>
</evidence>
<dbReference type="InterPro" id="IPR036689">
    <property type="entry name" value="ESAT-6-like_sf"/>
</dbReference>
<evidence type="ECO:0000256" key="1">
    <source>
        <dbReference type="RuleBase" id="RU362001"/>
    </source>
</evidence>
<reference evidence="2 3" key="1">
    <citation type="submission" date="2023-02" db="EMBL/GenBank/DDBJ databases">
        <title>Microbacterium betulae sp. nov., isolated from birch wood.</title>
        <authorList>
            <person name="Pasciak M."/>
            <person name="Pawlik K.J."/>
            <person name="Martynowski D."/>
            <person name="Laczmanski L."/>
            <person name="Ciekot J."/>
            <person name="Szponar B."/>
            <person name="Wojcik-Fatla A."/>
            <person name="Mackiewicz B."/>
            <person name="Farian E."/>
            <person name="Cholewa G."/>
            <person name="Cholewa A."/>
            <person name="Dutkiewicz J."/>
        </authorList>
    </citation>
    <scope>NUCLEOTIDE SEQUENCE [LARGE SCALE GENOMIC DNA]</scope>
    <source>
        <strain evidence="2 3">AB</strain>
    </source>
</reference>
<sequence>MSVFAVDSDALISQSSNVRATSDRIRTEVNTMLAQLLQLQPVWQGAAAAGFQGVVEQWRAAQLNMEESLTSIGQALNVAGSQYAETEQAAAGMFR</sequence>
<comment type="similarity">
    <text evidence="1">Belongs to the WXG100 family.</text>
</comment>
<dbReference type="InterPro" id="IPR010310">
    <property type="entry name" value="T7SS_ESAT-6-like"/>
</dbReference>
<dbReference type="Pfam" id="PF06013">
    <property type="entry name" value="WXG100"/>
    <property type="match status" value="1"/>
</dbReference>
<dbReference type="EMBL" id="CP118157">
    <property type="protein sequence ID" value="WOF23877.1"/>
    <property type="molecule type" value="Genomic_DNA"/>
</dbReference>
<gene>
    <name evidence="2" type="ORF">N8K70_04120</name>
</gene>
<dbReference type="KEGG" id="mbet:N8K70_04120"/>
<dbReference type="Gene3D" id="1.10.287.1060">
    <property type="entry name" value="ESAT-6-like"/>
    <property type="match status" value="1"/>
</dbReference>
<dbReference type="Proteomes" id="UP001305498">
    <property type="component" value="Chromosome"/>
</dbReference>
<accession>A0AA97I753</accession>
<dbReference type="RefSeq" id="WP_317140349.1">
    <property type="nucleotide sequence ID" value="NZ_CP118157.1"/>
</dbReference>
<name>A0AA97I753_9MICO</name>
<evidence type="ECO:0000313" key="3">
    <source>
        <dbReference type="Proteomes" id="UP001305498"/>
    </source>
</evidence>
<dbReference type="AlphaFoldDB" id="A0AA97I753"/>
<dbReference type="SUPFAM" id="SSF140453">
    <property type="entry name" value="EsxAB dimer-like"/>
    <property type="match status" value="1"/>
</dbReference>
<organism evidence="2 3">
    <name type="scientific">Microbacterium betulae</name>
    <dbReference type="NCBI Taxonomy" id="2981139"/>
    <lineage>
        <taxon>Bacteria</taxon>
        <taxon>Bacillati</taxon>
        <taxon>Actinomycetota</taxon>
        <taxon>Actinomycetes</taxon>
        <taxon>Micrococcales</taxon>
        <taxon>Microbacteriaceae</taxon>
        <taxon>Microbacterium</taxon>
    </lineage>
</organism>